<evidence type="ECO:0000313" key="12">
    <source>
        <dbReference type="Ensembl" id="ENSMUSP00000132029.3"/>
    </source>
</evidence>
<feature type="transmembrane region" description="Helical" evidence="10">
    <location>
        <begin position="99"/>
        <end position="119"/>
    </location>
</feature>
<dbReference type="GO" id="GO:0016020">
    <property type="term" value="C:membrane"/>
    <property type="evidence" value="ECO:0007669"/>
    <property type="project" value="UniProtKB-SubCell"/>
</dbReference>
<dbReference type="InterPro" id="IPR000109">
    <property type="entry name" value="POT_fam"/>
</dbReference>
<name>Q80XC0_MOUSE</name>
<evidence type="ECO:0000256" key="3">
    <source>
        <dbReference type="ARBA" id="ARBA00022692"/>
    </source>
</evidence>
<accession>Q80XC0</accession>
<reference evidence="12" key="5">
    <citation type="submission" date="2025-05" db="UniProtKB">
        <authorList>
            <consortium name="Ensembl"/>
        </authorList>
    </citation>
    <scope>IDENTIFICATION</scope>
    <source>
        <strain evidence="12">C57BL/6J</strain>
    </source>
</reference>
<dbReference type="VEuPathDB" id="HostDB:ENSMUSG00000022899"/>
<keyword evidence="3 8" id="KW-0812">Transmembrane</keyword>
<keyword evidence="7 10" id="KW-0472">Membrane</keyword>
<evidence type="ECO:0000256" key="2">
    <source>
        <dbReference type="ARBA" id="ARBA00005982"/>
    </source>
</evidence>
<dbReference type="ProteomicsDB" id="348781"/>
<dbReference type="Antibodypedia" id="32862">
    <property type="antibodies" value="66 antibodies from 22 providers"/>
</dbReference>
<dbReference type="GeneTree" id="ENSGT00940000156507"/>
<dbReference type="PROSITE" id="PS01022">
    <property type="entry name" value="PTR2_1"/>
    <property type="match status" value="1"/>
</dbReference>
<dbReference type="KEGG" id="mmu:57738"/>
<dbReference type="Bgee" id="ENSMUSG00000022899">
    <property type="expression patterns" value="Expressed in epithelium of lens and 233 other cell types or tissues"/>
</dbReference>
<dbReference type="Gene3D" id="1.20.1250.20">
    <property type="entry name" value="MFS general substrate transporter like domains"/>
    <property type="match status" value="1"/>
</dbReference>
<dbReference type="DNASU" id="57738"/>
<dbReference type="MGI" id="MGI:1890457">
    <property type="gene designation" value="Slc15a2"/>
</dbReference>
<organism evidence="11">
    <name type="scientific">Mus musculus</name>
    <name type="common">Mouse</name>
    <dbReference type="NCBI Taxonomy" id="10090"/>
    <lineage>
        <taxon>Eukaryota</taxon>
        <taxon>Metazoa</taxon>
        <taxon>Chordata</taxon>
        <taxon>Craniata</taxon>
        <taxon>Vertebrata</taxon>
        <taxon>Euteleostomi</taxon>
        <taxon>Mammalia</taxon>
        <taxon>Eutheria</taxon>
        <taxon>Euarchontoglires</taxon>
        <taxon>Glires</taxon>
        <taxon>Rodentia</taxon>
        <taxon>Myomorpha</taxon>
        <taxon>Muroidea</taxon>
        <taxon>Muridae</taxon>
        <taxon>Murinae</taxon>
        <taxon>Mus</taxon>
        <taxon>Mus</taxon>
    </lineage>
</organism>
<keyword evidence="14" id="KW-1185">Reference proteome</keyword>
<evidence type="ECO:0000256" key="4">
    <source>
        <dbReference type="ARBA" id="ARBA00022847"/>
    </source>
</evidence>
<dbReference type="Proteomes" id="UP000000589">
    <property type="component" value="Chromosome 16"/>
</dbReference>
<reference evidence="16" key="3">
    <citation type="journal article" date="2010" name="Cell">
        <title>A tissue-specific atlas of mouse protein phosphorylation and expression.</title>
        <authorList>
            <person name="Huttlin E.L."/>
            <person name="Jedrychowski M.P."/>
            <person name="Elias J.E."/>
            <person name="Goswami T."/>
            <person name="Rad R."/>
            <person name="Beausoleil S.A."/>
            <person name="Villen J."/>
            <person name="Haas W."/>
            <person name="Sowa M.E."/>
            <person name="Gygi S.P."/>
        </authorList>
    </citation>
    <scope>IDENTIFICATION BY MASS SPECTROMETRY [LARGE SCALE ANALYSIS]</scope>
</reference>
<dbReference type="BioGRID-ORCS" id="57738">
    <property type="hits" value="2 hits in 78 CRISPR screens"/>
</dbReference>
<proteinExistence type="evidence at protein level"/>
<keyword evidence="4" id="KW-0769">Symport</keyword>
<evidence type="ECO:0000313" key="11">
    <source>
        <dbReference type="EMBL" id="AAH51199.1"/>
    </source>
</evidence>
<reference evidence="12" key="4">
    <citation type="journal article" date="2011" name="PLoS Biol.">
        <title>Modernizing reference genome assemblies.</title>
        <authorList>
            <person name="Church D.M."/>
            <person name="Schneider V.A."/>
            <person name="Graves T."/>
            <person name="Auger K."/>
            <person name="Cunningham F."/>
            <person name="Bouk N."/>
            <person name="Chen H.C."/>
            <person name="Agarwala R."/>
            <person name="McLaren W.M."/>
            <person name="Ritchie G.R."/>
            <person name="Albracht D."/>
            <person name="Kremitzki M."/>
            <person name="Rock S."/>
            <person name="Kotkiewicz H."/>
            <person name="Kremitzki C."/>
            <person name="Wollam A."/>
            <person name="Trani L."/>
            <person name="Fulton L."/>
            <person name="Fulton R."/>
            <person name="Matthews L."/>
            <person name="Whitehead S."/>
            <person name="Chow W."/>
            <person name="Torrance J."/>
            <person name="Dunn M."/>
            <person name="Harden G."/>
            <person name="Threadgold G."/>
            <person name="Wood J."/>
            <person name="Collins J."/>
            <person name="Heath P."/>
            <person name="Griffiths G."/>
            <person name="Pelan S."/>
            <person name="Grafham D."/>
            <person name="Eichler E.E."/>
            <person name="Weinstock G."/>
            <person name="Mardis E.R."/>
            <person name="Wilson R.K."/>
            <person name="Howe K."/>
            <person name="Flicek P."/>
            <person name="Hubbard T."/>
        </authorList>
    </citation>
    <scope>NUCLEOTIDE SEQUENCE [LARGE SCALE GENOMIC DNA]</scope>
    <source>
        <strain evidence="12">C57BL/6J</strain>
    </source>
</reference>
<dbReference type="UCSC" id="uc012afh.1">
    <property type="organism name" value="mouse"/>
</dbReference>
<keyword evidence="5" id="KW-0571">Peptide transport</keyword>
<dbReference type="InterPro" id="IPR018456">
    <property type="entry name" value="PTR2_symporter_CS"/>
</dbReference>
<dbReference type="InterPro" id="IPR036259">
    <property type="entry name" value="MFS_trans_sf"/>
</dbReference>
<evidence type="ECO:0000256" key="9">
    <source>
        <dbReference type="SAM" id="MobiDB-lite"/>
    </source>
</evidence>
<feature type="transmembrane region" description="Helical" evidence="10">
    <location>
        <begin position="196"/>
        <end position="216"/>
    </location>
</feature>
<dbReference type="GO" id="GO:0015293">
    <property type="term" value="F:symporter activity"/>
    <property type="evidence" value="ECO:0007669"/>
    <property type="project" value="UniProtKB-KW"/>
</dbReference>
<dbReference type="SUPFAM" id="SSF103473">
    <property type="entry name" value="MFS general substrate transporter"/>
    <property type="match status" value="1"/>
</dbReference>
<dbReference type="PANTHER" id="PTHR11654">
    <property type="entry name" value="OLIGOPEPTIDE TRANSPORTER-RELATED"/>
    <property type="match status" value="1"/>
</dbReference>
<feature type="transmembrane region" description="Helical" evidence="10">
    <location>
        <begin position="69"/>
        <end position="87"/>
    </location>
</feature>
<dbReference type="GeneID" id="57738"/>
<dbReference type="PROSITE" id="PS01023">
    <property type="entry name" value="PTR2_2"/>
    <property type="match status" value="1"/>
</dbReference>
<keyword evidence="15" id="KW-1267">Proteomics identification</keyword>
<evidence type="ECO:0000256" key="5">
    <source>
        <dbReference type="ARBA" id="ARBA00022856"/>
    </source>
</evidence>
<dbReference type="AlphaFoldDB" id="Q80XC0"/>
<evidence type="ECO:0000256" key="7">
    <source>
        <dbReference type="ARBA" id="ARBA00023136"/>
    </source>
</evidence>
<dbReference type="ExpressionAtlas" id="Q80XC0">
    <property type="expression patterns" value="baseline and differential"/>
</dbReference>
<accession>E9Q329</accession>
<sequence>MLEERESKEPAMNPFQKNESKETLFSPVSTEEMLPGPPSPPKKSTPKLFGSSYPLSIAFIVVNEFCERFSYYGMKAVLTLYFLYFLHWNEDTSTSVYHAFSSLCYFTPILGAAIADSWLGKFKTIIYLSLVYVLGHVFKSLGAIPILGGKMLHTILSLVGLSLIALGTGGIKPCVAAFGGDQFEEEHAEARTRYFSVFYLSINAGSLISTFITPMLRGDVKCFGEDCYALAFGIPGLLMVLALGEWSGKGCEQPLIPAT</sequence>
<feature type="transmembrane region" description="Helical" evidence="10">
    <location>
        <begin position="228"/>
        <end position="246"/>
    </location>
</feature>
<evidence type="ECO:0000256" key="10">
    <source>
        <dbReference type="SAM" id="Phobius"/>
    </source>
</evidence>
<evidence type="ECO:0000256" key="1">
    <source>
        <dbReference type="ARBA" id="ARBA00004141"/>
    </source>
</evidence>
<dbReference type="Ensembl" id="ENSMUST00000164579.9">
    <property type="protein sequence ID" value="ENSMUSP00000132029.3"/>
    <property type="gene ID" value="ENSMUSG00000022899.11"/>
</dbReference>
<keyword evidence="6 10" id="KW-1133">Transmembrane helix</keyword>
<keyword evidence="8" id="KW-0813">Transport</keyword>
<dbReference type="RefSeq" id="NP_001139371.2">
    <property type="nucleotide sequence ID" value="NM_001145899.2"/>
</dbReference>
<dbReference type="GO" id="GO:0006857">
    <property type="term" value="P:oligopeptide transport"/>
    <property type="evidence" value="ECO:0007669"/>
    <property type="project" value="InterPro"/>
</dbReference>
<dbReference type="EMBL" id="BC051199">
    <property type="protein sequence ID" value="AAH51199.1"/>
    <property type="molecule type" value="mRNA"/>
</dbReference>
<evidence type="ECO:0007829" key="15">
    <source>
        <dbReference type="ProteomicsDB" id="Q80XC0"/>
    </source>
</evidence>
<comment type="subcellular location">
    <subcellularLocation>
        <location evidence="1 8">Membrane</location>
        <topology evidence="1 8">Multi-pass membrane protein</topology>
    </subcellularLocation>
</comment>
<reference evidence="11" key="1">
    <citation type="journal article" date="2004" name="Genome Res.">
        <title>The status, quality, and expansion of the NIH full-length cDNA project: the Mammalian Gene Collection (MGC).</title>
        <authorList>
            <consortium name="The MGC Project Team"/>
            <person name="Gerhard D.S."/>
            <person name="Wagner L."/>
            <person name="Feingold E.A."/>
            <person name="Shenmen C.M."/>
            <person name="Grouse L.H."/>
            <person name="Schuler G."/>
            <person name="Klein S.L."/>
            <person name="Old S."/>
            <person name="Rasooly R."/>
            <person name="Good P."/>
            <person name="Guyer M."/>
            <person name="Peck A.M."/>
            <person name="Derge J.G."/>
            <person name="Lipman D."/>
            <person name="Collins F.S."/>
            <person name="Jang W."/>
            <person name="Sherry S."/>
            <person name="Feolo M."/>
            <person name="Misquitta L."/>
            <person name="Lee E."/>
            <person name="Rotmistrovsky K."/>
            <person name="Greenhut S.F."/>
            <person name="Schaefer C.F."/>
            <person name="Buetow K."/>
            <person name="Bonner T.I."/>
            <person name="Haussler D."/>
            <person name="Kent J."/>
            <person name="Kiekhaus M."/>
            <person name="Furey T."/>
            <person name="Brent M."/>
            <person name="Prange C."/>
            <person name="Schreiber K."/>
            <person name="Shapiro N."/>
            <person name="Bhat N.K."/>
            <person name="Hopkins R.F."/>
            <person name="Hsie F."/>
            <person name="Driscoll T."/>
            <person name="Soares M.B."/>
            <person name="Casavant T.L."/>
            <person name="Scheetz T.E."/>
            <person name="Brown-stein M.J."/>
            <person name="Usdin T.B."/>
            <person name="Toshiyuki S."/>
            <person name="Carninci P."/>
            <person name="Piao Y."/>
            <person name="Dudekula D.B."/>
            <person name="Ko M.S."/>
            <person name="Kawakami K."/>
            <person name="Suzuki Y."/>
            <person name="Sugano S."/>
            <person name="Gruber C.E."/>
            <person name="Smith M.R."/>
            <person name="Simmons B."/>
            <person name="Moore T."/>
            <person name="Waterman R."/>
            <person name="Johnson S.L."/>
            <person name="Ruan Y."/>
            <person name="Wei C.L."/>
            <person name="Mathavan S."/>
            <person name="Gunaratne P.H."/>
            <person name="Wu J."/>
            <person name="Garcia A.M."/>
            <person name="Hulyk S.W."/>
            <person name="Fuh E."/>
            <person name="Yuan Y."/>
            <person name="Sneed A."/>
            <person name="Kowis C."/>
            <person name="Hodgson A."/>
            <person name="Muzny D.M."/>
            <person name="McPherson J."/>
            <person name="Gibbs R.A."/>
            <person name="Fahey J."/>
            <person name="Helton E."/>
            <person name="Ketteman M."/>
            <person name="Madan A."/>
            <person name="Rodrigues S."/>
            <person name="Sanchez A."/>
            <person name="Whiting M."/>
            <person name="Madari A."/>
            <person name="Young A.C."/>
            <person name="Wetherby K.D."/>
            <person name="Granite S.J."/>
            <person name="Kwong P.N."/>
            <person name="Brinkley C.P."/>
            <person name="Pearson R.L."/>
            <person name="Bouffard G.G."/>
            <person name="Blakesly R.W."/>
            <person name="Green E.D."/>
            <person name="Dickson M.C."/>
            <person name="Rodriguez A.C."/>
            <person name="Grimwood J."/>
            <person name="Schmutz J."/>
            <person name="Myers R.M."/>
            <person name="Butterfield Y.S."/>
            <person name="Griffith M."/>
            <person name="Griffith O.L."/>
            <person name="Krzywinski M.I."/>
            <person name="Liao N."/>
            <person name="Morin R."/>
            <person name="Morrin R."/>
            <person name="Palmquist D."/>
            <person name="Petrescu A.S."/>
            <person name="Skalska U."/>
            <person name="Smailus D.E."/>
            <person name="Stott J.M."/>
            <person name="Schnerch A."/>
            <person name="Schein J.E."/>
            <person name="Jones S.J."/>
            <person name="Holt R.A."/>
            <person name="Baross A."/>
            <person name="Marra M.A."/>
            <person name="Clifton S."/>
            <person name="Makowski K.A."/>
            <person name="Bosak S."/>
            <person name="Malek J."/>
        </authorList>
    </citation>
    <scope>NUCLEOTIDE SEQUENCE [LARGE SCALE MRNA]</scope>
    <source>
        <tissue evidence="11">Mammary gland</tissue>
    </source>
</reference>
<dbReference type="AGR" id="MGI:1890457"/>
<dbReference type="Pfam" id="PF00854">
    <property type="entry name" value="PTR2"/>
    <property type="match status" value="1"/>
</dbReference>
<dbReference type="SMR" id="Q80XC0"/>
<protein>
    <submittedName>
        <fullName evidence="11">Slc15a2 protein</fullName>
    </submittedName>
    <submittedName>
        <fullName evidence="12">Solute carrier family 15 (H+/peptide transporter), member 2</fullName>
    </submittedName>
</protein>
<evidence type="ECO:0000256" key="8">
    <source>
        <dbReference type="RuleBase" id="RU003755"/>
    </source>
</evidence>
<dbReference type="OrthoDB" id="205993at2759"/>
<reference evidence="12 14" key="2">
    <citation type="journal article" date="2009" name="PLoS Biol.">
        <title>Lineage-specific biology revealed by a finished genome assembly of the mouse.</title>
        <authorList>
            <consortium name="Mouse Genome Sequencing Consortium"/>
            <person name="Church D.M."/>
            <person name="Goodstadt L."/>
            <person name="Hillier L.W."/>
            <person name="Zody M.C."/>
            <person name="Goldstein S."/>
            <person name="She X."/>
            <person name="Bult C.J."/>
            <person name="Agarwala R."/>
            <person name="Cherry J.L."/>
            <person name="DiCuccio M."/>
            <person name="Hlavina W."/>
            <person name="Kapustin Y."/>
            <person name="Meric P."/>
            <person name="Maglott D."/>
            <person name="Birtle Z."/>
            <person name="Marques A.C."/>
            <person name="Graves T."/>
            <person name="Zhou S."/>
            <person name="Teague B."/>
            <person name="Potamousis K."/>
            <person name="Churas C."/>
            <person name="Place M."/>
            <person name="Herschleb J."/>
            <person name="Runnheim R."/>
            <person name="Forrest D."/>
            <person name="Amos-Landgraf J."/>
            <person name="Schwartz D.C."/>
            <person name="Cheng Z."/>
            <person name="Lindblad-Toh K."/>
            <person name="Eichler E.E."/>
            <person name="Ponting C.P."/>
        </authorList>
    </citation>
    <scope>NUCLEOTIDE SEQUENCE [LARGE SCALE GENOMIC DNA]</scope>
    <source>
        <strain evidence="12 14">C57BL/6J</strain>
    </source>
</reference>
<feature type="transmembrane region" description="Helical" evidence="10">
    <location>
        <begin position="154"/>
        <end position="175"/>
    </location>
</feature>
<evidence type="ECO:0000313" key="14">
    <source>
        <dbReference type="Proteomes" id="UP000000589"/>
    </source>
</evidence>
<evidence type="ECO:0000313" key="13">
    <source>
        <dbReference type="MGI" id="MGI:1890457"/>
    </source>
</evidence>
<keyword evidence="5" id="KW-0653">Protein transport</keyword>
<feature type="region of interest" description="Disordered" evidence="9">
    <location>
        <begin position="1"/>
        <end position="45"/>
    </location>
</feature>
<evidence type="ECO:0000256" key="6">
    <source>
        <dbReference type="ARBA" id="ARBA00022989"/>
    </source>
</evidence>
<dbReference type="CTD" id="6565"/>
<comment type="similarity">
    <text evidence="2 8">Belongs to the major facilitator superfamily. Proton-dependent oligopeptide transporter (POT/PTR) (TC 2.A.17) family.</text>
</comment>
<feature type="transmembrane region" description="Helical" evidence="10">
    <location>
        <begin position="126"/>
        <end position="148"/>
    </location>
</feature>
<evidence type="ECO:0007829" key="16">
    <source>
        <dbReference type="PubMed" id="21183079"/>
    </source>
</evidence>
<gene>
    <name evidence="11 12 13" type="primary">Slc15a2</name>
</gene>